<keyword evidence="1" id="KW-0812">Transmembrane</keyword>
<name>A0A0D2QD82_GOSRA</name>
<evidence type="ECO:0000256" key="1">
    <source>
        <dbReference type="SAM" id="Phobius"/>
    </source>
</evidence>
<organism evidence="2 3">
    <name type="scientific">Gossypium raimondii</name>
    <name type="common">Peruvian cotton</name>
    <name type="synonym">Gossypium klotzschianum subsp. raimondii</name>
    <dbReference type="NCBI Taxonomy" id="29730"/>
    <lineage>
        <taxon>Eukaryota</taxon>
        <taxon>Viridiplantae</taxon>
        <taxon>Streptophyta</taxon>
        <taxon>Embryophyta</taxon>
        <taxon>Tracheophyta</taxon>
        <taxon>Spermatophyta</taxon>
        <taxon>Magnoliopsida</taxon>
        <taxon>eudicotyledons</taxon>
        <taxon>Gunneridae</taxon>
        <taxon>Pentapetalae</taxon>
        <taxon>rosids</taxon>
        <taxon>malvids</taxon>
        <taxon>Malvales</taxon>
        <taxon>Malvaceae</taxon>
        <taxon>Malvoideae</taxon>
        <taxon>Gossypium</taxon>
    </lineage>
</organism>
<evidence type="ECO:0000313" key="3">
    <source>
        <dbReference type="Proteomes" id="UP000032304"/>
    </source>
</evidence>
<dbReference type="Gramene" id="KJB17374">
    <property type="protein sequence ID" value="KJB17374"/>
    <property type="gene ID" value="B456_003G042600"/>
</dbReference>
<feature type="transmembrane region" description="Helical" evidence="1">
    <location>
        <begin position="32"/>
        <end position="59"/>
    </location>
</feature>
<dbReference type="AlphaFoldDB" id="A0A0D2QD82"/>
<dbReference type="EMBL" id="CM001742">
    <property type="protein sequence ID" value="KJB17374.1"/>
    <property type="molecule type" value="Genomic_DNA"/>
</dbReference>
<feature type="transmembrane region" description="Helical" evidence="1">
    <location>
        <begin position="71"/>
        <end position="95"/>
    </location>
</feature>
<keyword evidence="1" id="KW-0472">Membrane</keyword>
<protein>
    <submittedName>
        <fullName evidence="2">Uncharacterized protein</fullName>
    </submittedName>
</protein>
<sequence length="167" mass="19571">MSPKLCPTLGSLFFFFFLPLYFSPSVSNIRTLFILLIAFFKCMLQSCKLCITFLMLTLFLEQSITQLHIPFVLKAISNSLFATLSPLFWSLFITLPQLCHTLNDHKVMILCILHHAWILFYWSCMAPFRIILLLLFGHGTLSKIQFYKRQKHGKFCGHFQIKIICYF</sequence>
<keyword evidence="1" id="KW-1133">Transmembrane helix</keyword>
<proteinExistence type="predicted"/>
<reference evidence="2 3" key="1">
    <citation type="journal article" date="2012" name="Nature">
        <title>Repeated polyploidization of Gossypium genomes and the evolution of spinnable cotton fibres.</title>
        <authorList>
            <person name="Paterson A.H."/>
            <person name="Wendel J.F."/>
            <person name="Gundlach H."/>
            <person name="Guo H."/>
            <person name="Jenkins J."/>
            <person name="Jin D."/>
            <person name="Llewellyn D."/>
            <person name="Showmaker K.C."/>
            <person name="Shu S."/>
            <person name="Udall J."/>
            <person name="Yoo M.J."/>
            <person name="Byers R."/>
            <person name="Chen W."/>
            <person name="Doron-Faigenboim A."/>
            <person name="Duke M.V."/>
            <person name="Gong L."/>
            <person name="Grimwood J."/>
            <person name="Grover C."/>
            <person name="Grupp K."/>
            <person name="Hu G."/>
            <person name="Lee T.H."/>
            <person name="Li J."/>
            <person name="Lin L."/>
            <person name="Liu T."/>
            <person name="Marler B.S."/>
            <person name="Page J.T."/>
            <person name="Roberts A.W."/>
            <person name="Romanel E."/>
            <person name="Sanders W.S."/>
            <person name="Szadkowski E."/>
            <person name="Tan X."/>
            <person name="Tang H."/>
            <person name="Xu C."/>
            <person name="Wang J."/>
            <person name="Wang Z."/>
            <person name="Zhang D."/>
            <person name="Zhang L."/>
            <person name="Ashrafi H."/>
            <person name="Bedon F."/>
            <person name="Bowers J.E."/>
            <person name="Brubaker C.L."/>
            <person name="Chee P.W."/>
            <person name="Das S."/>
            <person name="Gingle A.R."/>
            <person name="Haigler C.H."/>
            <person name="Harker D."/>
            <person name="Hoffmann L.V."/>
            <person name="Hovav R."/>
            <person name="Jones D.C."/>
            <person name="Lemke C."/>
            <person name="Mansoor S."/>
            <person name="ur Rahman M."/>
            <person name="Rainville L.N."/>
            <person name="Rambani A."/>
            <person name="Reddy U.K."/>
            <person name="Rong J.K."/>
            <person name="Saranga Y."/>
            <person name="Scheffler B.E."/>
            <person name="Scheffler J.A."/>
            <person name="Stelly D.M."/>
            <person name="Triplett B.A."/>
            <person name="Van Deynze A."/>
            <person name="Vaslin M.F."/>
            <person name="Waghmare V.N."/>
            <person name="Walford S.A."/>
            <person name="Wright R.J."/>
            <person name="Zaki E.A."/>
            <person name="Zhang T."/>
            <person name="Dennis E.S."/>
            <person name="Mayer K.F."/>
            <person name="Peterson D.G."/>
            <person name="Rokhsar D.S."/>
            <person name="Wang X."/>
            <person name="Schmutz J."/>
        </authorList>
    </citation>
    <scope>NUCLEOTIDE SEQUENCE [LARGE SCALE GENOMIC DNA]</scope>
</reference>
<accession>A0A0D2QD82</accession>
<evidence type="ECO:0000313" key="2">
    <source>
        <dbReference type="EMBL" id="KJB17374.1"/>
    </source>
</evidence>
<keyword evidence="3" id="KW-1185">Reference proteome</keyword>
<feature type="transmembrane region" description="Helical" evidence="1">
    <location>
        <begin position="107"/>
        <end position="136"/>
    </location>
</feature>
<dbReference type="Proteomes" id="UP000032304">
    <property type="component" value="Chromosome 3"/>
</dbReference>
<gene>
    <name evidence="2" type="ORF">B456_003G042600</name>
</gene>